<organism evidence="1 3">
    <name type="scientific">Formosa algae</name>
    <dbReference type="NCBI Taxonomy" id="225843"/>
    <lineage>
        <taxon>Bacteria</taxon>
        <taxon>Pseudomonadati</taxon>
        <taxon>Bacteroidota</taxon>
        <taxon>Flavobacteriia</taxon>
        <taxon>Flavobacteriales</taxon>
        <taxon>Flavobacteriaceae</taxon>
        <taxon>Formosa</taxon>
    </lineage>
</organism>
<keyword evidence="4" id="KW-1185">Reference proteome</keyword>
<protein>
    <submittedName>
        <fullName evidence="1">Uncharacterized protein</fullName>
    </submittedName>
</protein>
<evidence type="ECO:0000313" key="4">
    <source>
        <dbReference type="Proteomes" id="UP001231587"/>
    </source>
</evidence>
<evidence type="ECO:0000313" key="1">
    <source>
        <dbReference type="EMBL" id="MBP1838611.1"/>
    </source>
</evidence>
<comment type="caution">
    <text evidence="1">The sequence shown here is derived from an EMBL/GenBank/DDBJ whole genome shotgun (WGS) entry which is preliminary data.</text>
</comment>
<gene>
    <name evidence="1" type="ORF">J2Z56_000507</name>
    <name evidence="2" type="ORF">J2Z57_001557</name>
</gene>
<dbReference type="Proteomes" id="UP001138672">
    <property type="component" value="Unassembled WGS sequence"/>
</dbReference>
<sequence>MDLIHFFIRFIFWNYVLKIAVFYNDQNYFLLHEFSNVFFIFLNRNFDVSNSVNHF</sequence>
<accession>A0A9X0YKJ2</accession>
<proteinExistence type="predicted"/>
<evidence type="ECO:0000313" key="3">
    <source>
        <dbReference type="Proteomes" id="UP001138672"/>
    </source>
</evidence>
<dbReference type="EMBL" id="JAUSUU010000004">
    <property type="protein sequence ID" value="MDQ0335111.1"/>
    <property type="molecule type" value="Genomic_DNA"/>
</dbReference>
<dbReference type="AlphaFoldDB" id="A0A9X0YKJ2"/>
<dbReference type="Proteomes" id="UP001231587">
    <property type="component" value="Unassembled WGS sequence"/>
</dbReference>
<reference evidence="1" key="1">
    <citation type="submission" date="2021-03" db="EMBL/GenBank/DDBJ databases">
        <title>Genomic Encyclopedia of Type Strains, Phase IV (KMG-IV): sequencing the most valuable type-strain genomes for metagenomic binning, comparative biology and taxonomic classification.</title>
        <authorList>
            <person name="Goeker M."/>
        </authorList>
    </citation>
    <scope>NUCLEOTIDE SEQUENCE</scope>
    <source>
        <strain evidence="1">DSM 15523</strain>
        <strain evidence="2 4">DSM 16476</strain>
    </source>
</reference>
<name>A0A9X0YKJ2_9FLAO</name>
<evidence type="ECO:0000313" key="2">
    <source>
        <dbReference type="EMBL" id="MDQ0335111.1"/>
    </source>
</evidence>
<dbReference type="EMBL" id="JAGGJQ010000001">
    <property type="protein sequence ID" value="MBP1838611.1"/>
    <property type="molecule type" value="Genomic_DNA"/>
</dbReference>